<keyword evidence="2" id="KW-1185">Reference proteome</keyword>
<organism evidence="1 2">
    <name type="scientific">Corallococcus terminator</name>
    <dbReference type="NCBI Taxonomy" id="2316733"/>
    <lineage>
        <taxon>Bacteria</taxon>
        <taxon>Pseudomonadati</taxon>
        <taxon>Myxococcota</taxon>
        <taxon>Myxococcia</taxon>
        <taxon>Myxococcales</taxon>
        <taxon>Cystobacterineae</taxon>
        <taxon>Myxococcaceae</taxon>
        <taxon>Corallococcus</taxon>
    </lineage>
</organism>
<reference evidence="2" key="1">
    <citation type="submission" date="2018-09" db="EMBL/GenBank/DDBJ databases">
        <authorList>
            <person name="Livingstone P.G."/>
            <person name="Whitworth D.E."/>
        </authorList>
    </citation>
    <scope>NUCLEOTIDE SEQUENCE [LARGE SCALE GENOMIC DNA]</scope>
    <source>
        <strain evidence="2">CA054A</strain>
    </source>
</reference>
<dbReference type="EMBL" id="RAVZ01000005">
    <property type="protein sequence ID" value="RKG93692.1"/>
    <property type="molecule type" value="Genomic_DNA"/>
</dbReference>
<protein>
    <submittedName>
        <fullName evidence="1">Uncharacterized protein</fullName>
    </submittedName>
</protein>
<dbReference type="AlphaFoldDB" id="A0A3A8JD92"/>
<dbReference type="Proteomes" id="UP000268094">
    <property type="component" value="Unassembled WGS sequence"/>
</dbReference>
<sequence length="475" mass="51296">MLLSQNEFLPRAEATLARLEGAVLDALSHHGAPTVSSLAGAFPKGGALSPSELAQALCPGPLSPIGFAAVVMREVLPPVDAVLDAPVAEPTVVTGNARASGALRVTAPLIVLGDLEVEGVLEDCGPDSTVVVVGRCTAWGLKTSGNFLVLGDLVVRDVIQGIYNDDSLVVAGDLTTRFLDENDHDVTCYGEVHAEHQLENGRSGEEAASLATTFLVPELWNLDLGELHHDALFNRIQQGEPVFLDAPQPRQVREPDAPTAEELEGLDIEGIAARASKNARAKDVVYAQRKTGEVWLLRPGSFPMHIFDGQRFLGEEAPPVLDVKQRASERVTFWRKRGDLFLELERFGAVVQLHVGINNGSLKTFRFAFETSDAAAAEVRRLAARYTGDFLRVTTVVPGRGPLEREFANHGGPKAEYTSAIVDGTTLVTRDGERHPFADEAAALSALEDWIAAKRQAGFDLKILEWKPFGLLGRR</sequence>
<dbReference type="OrthoDB" id="5524430at2"/>
<name>A0A3A8JD92_9BACT</name>
<gene>
    <name evidence="1" type="ORF">D7V88_01765</name>
</gene>
<proteinExistence type="predicted"/>
<evidence type="ECO:0000313" key="1">
    <source>
        <dbReference type="EMBL" id="RKG93692.1"/>
    </source>
</evidence>
<accession>A0A3A8JD92</accession>
<evidence type="ECO:0000313" key="2">
    <source>
        <dbReference type="Proteomes" id="UP000268094"/>
    </source>
</evidence>
<dbReference type="RefSeq" id="WP_120538838.1">
    <property type="nucleotide sequence ID" value="NZ_RAVZ01000005.1"/>
</dbReference>
<comment type="caution">
    <text evidence="1">The sequence shown here is derived from an EMBL/GenBank/DDBJ whole genome shotgun (WGS) entry which is preliminary data.</text>
</comment>